<dbReference type="EMBL" id="JACTNZ010000006">
    <property type="protein sequence ID" value="KAG5543661.1"/>
    <property type="molecule type" value="Genomic_DNA"/>
</dbReference>
<evidence type="ECO:0000313" key="3">
    <source>
        <dbReference type="Proteomes" id="UP000823749"/>
    </source>
</evidence>
<name>A0AAV6JU18_9ERIC</name>
<dbReference type="Proteomes" id="UP000823749">
    <property type="component" value="Chromosome 6"/>
</dbReference>
<protein>
    <recommendedName>
        <fullName evidence="4">No apical meristem-associated C-terminal domain-containing protein</fullName>
    </recommendedName>
</protein>
<dbReference type="AlphaFoldDB" id="A0AAV6JU18"/>
<proteinExistence type="predicted"/>
<evidence type="ECO:0000256" key="1">
    <source>
        <dbReference type="SAM" id="MobiDB-lite"/>
    </source>
</evidence>
<organism evidence="2 3">
    <name type="scientific">Rhododendron griersonianum</name>
    <dbReference type="NCBI Taxonomy" id="479676"/>
    <lineage>
        <taxon>Eukaryota</taxon>
        <taxon>Viridiplantae</taxon>
        <taxon>Streptophyta</taxon>
        <taxon>Embryophyta</taxon>
        <taxon>Tracheophyta</taxon>
        <taxon>Spermatophyta</taxon>
        <taxon>Magnoliopsida</taxon>
        <taxon>eudicotyledons</taxon>
        <taxon>Gunneridae</taxon>
        <taxon>Pentapetalae</taxon>
        <taxon>asterids</taxon>
        <taxon>Ericales</taxon>
        <taxon>Ericaceae</taxon>
        <taxon>Ericoideae</taxon>
        <taxon>Rhodoreae</taxon>
        <taxon>Rhododendron</taxon>
    </lineage>
</organism>
<keyword evidence="3" id="KW-1185">Reference proteome</keyword>
<comment type="caution">
    <text evidence="2">The sequence shown here is derived from an EMBL/GenBank/DDBJ whole genome shotgun (WGS) entry which is preliminary data.</text>
</comment>
<feature type="region of interest" description="Disordered" evidence="1">
    <location>
        <begin position="35"/>
        <end position="85"/>
    </location>
</feature>
<accession>A0AAV6JU18</accession>
<gene>
    <name evidence="2" type="ORF">RHGRI_016425</name>
</gene>
<sequence>MYKGRYESSFSFEHCWNELRYQPKLMEELEIKQQKTKKTATAINLEDTNETPGLKQVDLERPPERKAKKERQNKRKRSDGGNEGL</sequence>
<feature type="compositionally biased region" description="Basic residues" evidence="1">
    <location>
        <begin position="68"/>
        <end position="77"/>
    </location>
</feature>
<evidence type="ECO:0008006" key="4">
    <source>
        <dbReference type="Google" id="ProtNLM"/>
    </source>
</evidence>
<feature type="compositionally biased region" description="Basic and acidic residues" evidence="1">
    <location>
        <begin position="57"/>
        <end position="67"/>
    </location>
</feature>
<evidence type="ECO:0000313" key="2">
    <source>
        <dbReference type="EMBL" id="KAG5543661.1"/>
    </source>
</evidence>
<reference evidence="2 3" key="1">
    <citation type="submission" date="2020-08" db="EMBL/GenBank/DDBJ databases">
        <title>Plant Genome Project.</title>
        <authorList>
            <person name="Zhang R.-G."/>
        </authorList>
    </citation>
    <scope>NUCLEOTIDE SEQUENCE [LARGE SCALE GENOMIC DNA]</scope>
    <source>
        <strain evidence="2">WSP0</strain>
        <tissue evidence="2">Leaf</tissue>
    </source>
</reference>